<sequence length="188" mass="20676">MRKPTQRWLVIVAILAMLLVAVTPLVAAEPSDEGETAVVHPVDEEIRFRARDLGVEIERYYRPGEYDAITDVPGVLVGQKTVWEDPPDISHRVRSGVTAILTDVDNMFEEKAPCAIYLSNAFGKLAGYTQVKELGSLETPILLTGTLNVPKVADALMEYMLFEVPACRANSAFSKLSQVARTFPILSA</sequence>
<dbReference type="Gene3D" id="3.60.70.12">
    <property type="entry name" value="L-amino peptidase D-ALA esterase/amidase"/>
    <property type="match status" value="1"/>
</dbReference>
<name>X1N3P3_9ZZZZ</name>
<organism evidence="2">
    <name type="scientific">marine sediment metagenome</name>
    <dbReference type="NCBI Taxonomy" id="412755"/>
    <lineage>
        <taxon>unclassified sequences</taxon>
        <taxon>metagenomes</taxon>
        <taxon>ecological metagenomes</taxon>
    </lineage>
</organism>
<dbReference type="Pfam" id="PF03576">
    <property type="entry name" value="Peptidase_S58"/>
    <property type="match status" value="1"/>
</dbReference>
<dbReference type="AlphaFoldDB" id="X1N3P3"/>
<dbReference type="PANTHER" id="PTHR36512:SF3">
    <property type="entry name" value="BLR5678 PROTEIN"/>
    <property type="match status" value="1"/>
</dbReference>
<reference evidence="2" key="1">
    <citation type="journal article" date="2014" name="Front. Microbiol.">
        <title>High frequency of phylogenetically diverse reductive dehalogenase-homologous genes in deep subseafloor sedimentary metagenomes.</title>
        <authorList>
            <person name="Kawai M."/>
            <person name="Futagami T."/>
            <person name="Toyoda A."/>
            <person name="Takaki Y."/>
            <person name="Nishi S."/>
            <person name="Hori S."/>
            <person name="Arai W."/>
            <person name="Tsubouchi T."/>
            <person name="Morono Y."/>
            <person name="Uchiyama I."/>
            <person name="Ito T."/>
            <person name="Fujiyama A."/>
            <person name="Inagaki F."/>
            <person name="Takami H."/>
        </authorList>
    </citation>
    <scope>NUCLEOTIDE SEQUENCE</scope>
    <source>
        <strain evidence="2">Expedition CK06-06</strain>
    </source>
</reference>
<dbReference type="PANTHER" id="PTHR36512">
    <property type="entry name" value="D-AMINOPEPTIDASE"/>
    <property type="match status" value="1"/>
</dbReference>
<evidence type="ECO:0000256" key="1">
    <source>
        <dbReference type="ARBA" id="ARBA00007068"/>
    </source>
</evidence>
<dbReference type="InterPro" id="IPR005321">
    <property type="entry name" value="Peptidase_S58_DmpA"/>
</dbReference>
<proteinExistence type="inferred from homology"/>
<dbReference type="GO" id="GO:0004177">
    <property type="term" value="F:aminopeptidase activity"/>
    <property type="evidence" value="ECO:0007669"/>
    <property type="project" value="TreeGrafter"/>
</dbReference>
<dbReference type="EMBL" id="BARV01028884">
    <property type="protein sequence ID" value="GAI38637.1"/>
    <property type="molecule type" value="Genomic_DNA"/>
</dbReference>
<accession>X1N3P3</accession>
<comment type="caution">
    <text evidence="2">The sequence shown here is derived from an EMBL/GenBank/DDBJ whole genome shotgun (WGS) entry which is preliminary data.</text>
</comment>
<comment type="similarity">
    <text evidence="1">Belongs to the peptidase S58 family.</text>
</comment>
<dbReference type="InterPro" id="IPR016117">
    <property type="entry name" value="ArgJ-like_dom_sf"/>
</dbReference>
<gene>
    <name evidence="2" type="ORF">S06H3_46146</name>
</gene>
<evidence type="ECO:0000313" key="2">
    <source>
        <dbReference type="EMBL" id="GAI38637.1"/>
    </source>
</evidence>
<protein>
    <submittedName>
        <fullName evidence="2">Uncharacterized protein</fullName>
    </submittedName>
</protein>
<dbReference type="SUPFAM" id="SSF56266">
    <property type="entry name" value="DmpA/ArgJ-like"/>
    <property type="match status" value="1"/>
</dbReference>